<comment type="similarity">
    <text evidence="3">Belongs to the bacterial ribosomal protein bS16 family.</text>
</comment>
<dbReference type="GO" id="GO:0006412">
    <property type="term" value="P:translation"/>
    <property type="evidence" value="ECO:0007669"/>
    <property type="project" value="UniProtKB-UniRule"/>
</dbReference>
<dbReference type="GO" id="GO:0005737">
    <property type="term" value="C:cytoplasm"/>
    <property type="evidence" value="ECO:0007669"/>
    <property type="project" value="UniProtKB-ARBA"/>
</dbReference>
<sequence length="98" mass="11594">MVKIRLNRMGRRHQPFYRIVVVDSREKRSGKYIESLGYYNPIDDNDKYRLDADKALEWLLKGAQPTDTARSILSKFGVMKRLDEIKYEKRQAKKGESN</sequence>
<keyword evidence="5" id="KW-1185">Reference proteome</keyword>
<dbReference type="NCBIfam" id="TIGR00002">
    <property type="entry name" value="S16"/>
    <property type="match status" value="1"/>
</dbReference>
<dbReference type="EMBL" id="QGGI01000005">
    <property type="protein sequence ID" value="PWJ95392.1"/>
    <property type="molecule type" value="Genomic_DNA"/>
</dbReference>
<accession>A0AA45C7J5</accession>
<dbReference type="HAMAP" id="MF_00385">
    <property type="entry name" value="Ribosomal_bS16"/>
    <property type="match status" value="1"/>
</dbReference>
<dbReference type="FunFam" id="3.30.1320.10:FF:000005">
    <property type="entry name" value="30S ribosomal protein S16"/>
    <property type="match status" value="1"/>
</dbReference>
<name>A0AA45C7J5_9BACT</name>
<gene>
    <name evidence="3" type="primary">rpsP</name>
    <name evidence="4" type="ORF">C7380_10519</name>
</gene>
<dbReference type="Pfam" id="PF00886">
    <property type="entry name" value="Ribosomal_S16"/>
    <property type="match status" value="1"/>
</dbReference>
<keyword evidence="2 3" id="KW-0687">Ribonucleoprotein</keyword>
<evidence type="ECO:0000313" key="5">
    <source>
        <dbReference type="Proteomes" id="UP000245921"/>
    </source>
</evidence>
<dbReference type="InterPro" id="IPR000307">
    <property type="entry name" value="Ribosomal_bS16"/>
</dbReference>
<dbReference type="RefSeq" id="WP_109604309.1">
    <property type="nucleotide sequence ID" value="NZ_JAMHJO010000003.1"/>
</dbReference>
<dbReference type="Gene3D" id="3.30.1320.10">
    <property type="match status" value="1"/>
</dbReference>
<keyword evidence="1 3" id="KW-0689">Ribosomal protein</keyword>
<dbReference type="PANTHER" id="PTHR12919">
    <property type="entry name" value="30S RIBOSOMAL PROTEIN S16"/>
    <property type="match status" value="1"/>
</dbReference>
<dbReference type="PANTHER" id="PTHR12919:SF20">
    <property type="entry name" value="SMALL RIBOSOMAL SUBUNIT PROTEIN BS16M"/>
    <property type="match status" value="1"/>
</dbReference>
<evidence type="ECO:0000256" key="1">
    <source>
        <dbReference type="ARBA" id="ARBA00022980"/>
    </source>
</evidence>
<evidence type="ECO:0000256" key="2">
    <source>
        <dbReference type="ARBA" id="ARBA00023274"/>
    </source>
</evidence>
<protein>
    <recommendedName>
        <fullName evidence="3">Small ribosomal subunit protein bS16</fullName>
    </recommendedName>
</protein>
<dbReference type="GO" id="GO:0003735">
    <property type="term" value="F:structural constituent of ribosome"/>
    <property type="evidence" value="ECO:0007669"/>
    <property type="project" value="InterPro"/>
</dbReference>
<dbReference type="AlphaFoldDB" id="A0AA45C7J5"/>
<dbReference type="Proteomes" id="UP000245921">
    <property type="component" value="Unassembled WGS sequence"/>
</dbReference>
<evidence type="ECO:0000313" key="4">
    <source>
        <dbReference type="EMBL" id="PWJ95392.1"/>
    </source>
</evidence>
<proteinExistence type="inferred from homology"/>
<dbReference type="SUPFAM" id="SSF54565">
    <property type="entry name" value="Ribosomal protein S16"/>
    <property type="match status" value="1"/>
</dbReference>
<dbReference type="InterPro" id="IPR023803">
    <property type="entry name" value="Ribosomal_bS16_dom_sf"/>
</dbReference>
<evidence type="ECO:0000256" key="3">
    <source>
        <dbReference type="HAMAP-Rule" id="MF_00385"/>
    </source>
</evidence>
<dbReference type="GO" id="GO:0015935">
    <property type="term" value="C:small ribosomal subunit"/>
    <property type="evidence" value="ECO:0007669"/>
    <property type="project" value="TreeGrafter"/>
</dbReference>
<comment type="caution">
    <text evidence="4">The sequence shown here is derived from an EMBL/GenBank/DDBJ whole genome shotgun (WGS) entry which is preliminary data.</text>
</comment>
<reference evidence="4 5" key="1">
    <citation type="submission" date="2018-05" db="EMBL/GenBank/DDBJ databases">
        <title>Genomic Encyclopedia of Type Strains, Phase IV (KMG-IV): sequencing the most valuable type-strain genomes for metagenomic binning, comparative biology and taxonomic classification.</title>
        <authorList>
            <person name="Goeker M."/>
        </authorList>
    </citation>
    <scope>NUCLEOTIDE SEQUENCE [LARGE SCALE GENOMIC DNA]</scope>
    <source>
        <strain evidence="4 5">DSM 24906</strain>
    </source>
</reference>
<organism evidence="4 5">
    <name type="scientific">Oceanotoga teriensis</name>
    <dbReference type="NCBI Taxonomy" id="515440"/>
    <lineage>
        <taxon>Bacteria</taxon>
        <taxon>Thermotogati</taxon>
        <taxon>Thermotogota</taxon>
        <taxon>Thermotogae</taxon>
        <taxon>Petrotogales</taxon>
        <taxon>Petrotogaceae</taxon>
        <taxon>Oceanotoga</taxon>
    </lineage>
</organism>